<feature type="non-terminal residue" evidence="2">
    <location>
        <position position="59"/>
    </location>
</feature>
<organism evidence="2 5">
    <name type="scientific">Rotaria magnacalcarata</name>
    <dbReference type="NCBI Taxonomy" id="392030"/>
    <lineage>
        <taxon>Eukaryota</taxon>
        <taxon>Metazoa</taxon>
        <taxon>Spiralia</taxon>
        <taxon>Gnathifera</taxon>
        <taxon>Rotifera</taxon>
        <taxon>Eurotatoria</taxon>
        <taxon>Bdelloidea</taxon>
        <taxon>Philodinida</taxon>
        <taxon>Philodinidae</taxon>
        <taxon>Rotaria</taxon>
    </lineage>
</organism>
<reference evidence="2" key="1">
    <citation type="submission" date="2021-02" db="EMBL/GenBank/DDBJ databases">
        <authorList>
            <person name="Nowell W R."/>
        </authorList>
    </citation>
    <scope>NUCLEOTIDE SEQUENCE</scope>
</reference>
<proteinExistence type="predicted"/>
<gene>
    <name evidence="2" type="ORF">BYL167_LOCUS52420</name>
    <name evidence="4" type="ORF">GIL414_LOCUS61605</name>
    <name evidence="3" type="ORF">SMN809_LOCUS60014</name>
</gene>
<dbReference type="EMBL" id="CAJOBH010169705">
    <property type="protein sequence ID" value="CAF4906816.1"/>
    <property type="molecule type" value="Genomic_DNA"/>
</dbReference>
<dbReference type="EMBL" id="CAJOBJ010242882">
    <property type="protein sequence ID" value="CAF5079009.1"/>
    <property type="molecule type" value="Genomic_DNA"/>
</dbReference>
<evidence type="ECO:0000313" key="5">
    <source>
        <dbReference type="Proteomes" id="UP000681967"/>
    </source>
</evidence>
<dbReference type="EMBL" id="CAJOBI010231636">
    <property type="protein sequence ID" value="CAF5065831.1"/>
    <property type="molecule type" value="Genomic_DNA"/>
</dbReference>
<sequence length="59" mass="6585">MTQVVPEHLARAKLSNNVNNNNNNNNNNNTRRETNSTYKNRTHRSIPATSSAISVTCDS</sequence>
<accession>A0A8S3CD55</accession>
<feature type="compositionally biased region" description="Polar residues" evidence="1">
    <location>
        <begin position="47"/>
        <end position="59"/>
    </location>
</feature>
<comment type="caution">
    <text evidence="2">The sequence shown here is derived from an EMBL/GenBank/DDBJ whole genome shotgun (WGS) entry which is preliminary data.</text>
</comment>
<protein>
    <submittedName>
        <fullName evidence="2">Uncharacterized protein</fullName>
    </submittedName>
</protein>
<evidence type="ECO:0000313" key="2">
    <source>
        <dbReference type="EMBL" id="CAF4906816.1"/>
    </source>
</evidence>
<evidence type="ECO:0000256" key="1">
    <source>
        <dbReference type="SAM" id="MobiDB-lite"/>
    </source>
</evidence>
<dbReference type="Proteomes" id="UP000676336">
    <property type="component" value="Unassembled WGS sequence"/>
</dbReference>
<dbReference type="Proteomes" id="UP000681720">
    <property type="component" value="Unassembled WGS sequence"/>
</dbReference>
<feature type="region of interest" description="Disordered" evidence="1">
    <location>
        <begin position="1"/>
        <end position="59"/>
    </location>
</feature>
<feature type="compositionally biased region" description="Low complexity" evidence="1">
    <location>
        <begin position="16"/>
        <end position="29"/>
    </location>
</feature>
<dbReference type="AlphaFoldDB" id="A0A8S3CD55"/>
<name>A0A8S3CD55_9BILA</name>
<dbReference type="Proteomes" id="UP000681967">
    <property type="component" value="Unassembled WGS sequence"/>
</dbReference>
<evidence type="ECO:0000313" key="3">
    <source>
        <dbReference type="EMBL" id="CAF5065831.1"/>
    </source>
</evidence>
<evidence type="ECO:0000313" key="4">
    <source>
        <dbReference type="EMBL" id="CAF5079009.1"/>
    </source>
</evidence>